<dbReference type="SUPFAM" id="SSF48452">
    <property type="entry name" value="TPR-like"/>
    <property type="match status" value="1"/>
</dbReference>
<reference evidence="4" key="1">
    <citation type="submission" date="2016-10" db="EMBL/GenBank/DDBJ databases">
        <authorList>
            <person name="Varghese N."/>
            <person name="Submissions S."/>
        </authorList>
    </citation>
    <scope>NUCLEOTIDE SEQUENCE [LARGE SCALE GENOMIC DNA]</scope>
    <source>
        <strain evidence="4">LMG 24016</strain>
    </source>
</reference>
<keyword evidence="4" id="KW-1185">Reference proteome</keyword>
<evidence type="ECO:0000313" key="3">
    <source>
        <dbReference type="EMBL" id="SFI92593.1"/>
    </source>
</evidence>
<dbReference type="AlphaFoldDB" id="A0A1I3M6I9"/>
<feature type="region of interest" description="Disordered" evidence="1">
    <location>
        <begin position="182"/>
        <end position="201"/>
    </location>
</feature>
<dbReference type="InterPro" id="IPR031823">
    <property type="entry name" value="TatT"/>
</dbReference>
<dbReference type="Proteomes" id="UP000243606">
    <property type="component" value="Unassembled WGS sequence"/>
</dbReference>
<dbReference type="Pfam" id="PF16811">
    <property type="entry name" value="TAtT"/>
    <property type="match status" value="1"/>
</dbReference>
<evidence type="ECO:0000256" key="2">
    <source>
        <dbReference type="SAM" id="SignalP"/>
    </source>
</evidence>
<accession>A0A1I3M6I9</accession>
<evidence type="ECO:0000256" key="1">
    <source>
        <dbReference type="SAM" id="MobiDB-lite"/>
    </source>
</evidence>
<dbReference type="EMBL" id="FOQL01000004">
    <property type="protein sequence ID" value="SFI92593.1"/>
    <property type="molecule type" value="Genomic_DNA"/>
</dbReference>
<name>A0A1I3M6I9_9PSED</name>
<dbReference type="InterPro" id="IPR011990">
    <property type="entry name" value="TPR-like_helical_dom_sf"/>
</dbReference>
<evidence type="ECO:0000313" key="4">
    <source>
        <dbReference type="Proteomes" id="UP000243606"/>
    </source>
</evidence>
<organism evidence="3 4">
    <name type="scientific">Pseudomonas guineae</name>
    <dbReference type="NCBI Taxonomy" id="425504"/>
    <lineage>
        <taxon>Bacteria</taxon>
        <taxon>Pseudomonadati</taxon>
        <taxon>Pseudomonadota</taxon>
        <taxon>Gammaproteobacteria</taxon>
        <taxon>Pseudomonadales</taxon>
        <taxon>Pseudomonadaceae</taxon>
        <taxon>Pseudomonas</taxon>
    </lineage>
</organism>
<feature type="chain" id="PRO_5017348092" evidence="2">
    <location>
        <begin position="22"/>
        <end position="216"/>
    </location>
</feature>
<gene>
    <name evidence="3" type="ORF">SAMN05216206_3184</name>
</gene>
<keyword evidence="2" id="KW-0732">Signal</keyword>
<proteinExistence type="predicted"/>
<feature type="signal peptide" evidence="2">
    <location>
        <begin position="1"/>
        <end position="21"/>
    </location>
</feature>
<dbReference type="STRING" id="425504.SAMN05216206_3184"/>
<dbReference type="OrthoDB" id="9812424at2"/>
<dbReference type="Gene3D" id="1.25.40.10">
    <property type="entry name" value="Tetratricopeptide repeat domain"/>
    <property type="match status" value="1"/>
</dbReference>
<protein>
    <submittedName>
        <fullName evidence="3">Tetratricopeptide repeat-containing protein</fullName>
    </submittedName>
</protein>
<dbReference type="RefSeq" id="WP_090243631.1">
    <property type="nucleotide sequence ID" value="NZ_FOQL01000004.1"/>
</dbReference>
<sequence length="216" mass="23364">MNRIRNAACALLCFASLPAFALSEQGQTQLQNLQDRWAEINYQVPKEQREKAFASLSEHAQKAVSAEPDAAELHIWNGIILSTYAGAKGGLGALGLVKEAKASLEQGLALDPKALSGSAYTSLGSLYYQVPGWPIGFGDDEKAEAMLKQALAINPDGIDPNYFYADYLARAKRYAEAKAALEKALQSPPRPNRQSADAGRKQDIQALLSKVNAELE</sequence>